<gene>
    <name evidence="3" type="ORF">BO80DRAFT_346282</name>
</gene>
<dbReference type="Proteomes" id="UP000249402">
    <property type="component" value="Unassembled WGS sequence"/>
</dbReference>
<dbReference type="GeneID" id="37220222"/>
<name>A0A395HAH9_9EURO</name>
<evidence type="ECO:0008006" key="5">
    <source>
        <dbReference type="Google" id="ProtNLM"/>
    </source>
</evidence>
<dbReference type="OrthoDB" id="3687641at2759"/>
<sequence>STAPLLEAVEYRDMNFSNRFAQQSKYRGPPTPDIEEAWQELLKLNPVSIPEDKIELLGRSPRWNWQRFQMSENGPSEGSYVAGIEVFHQLHCLNLVRQFTWLDHYTTPPQGLTGSAVETRMHVDHCLETLRIILMCNADVTPFLMEQDQSFAVGGRADFNAYHRCKDWGKIVEWMDENSFSSSTSHSSHGQ</sequence>
<dbReference type="InterPro" id="IPR021765">
    <property type="entry name" value="UstYa-like"/>
</dbReference>
<dbReference type="RefSeq" id="XP_025579244.1">
    <property type="nucleotide sequence ID" value="XM_025715357.1"/>
</dbReference>
<evidence type="ECO:0000256" key="1">
    <source>
        <dbReference type="ARBA" id="ARBA00004685"/>
    </source>
</evidence>
<comment type="pathway">
    <text evidence="1">Mycotoxin biosynthesis.</text>
</comment>
<reference evidence="3 4" key="1">
    <citation type="submission" date="2018-02" db="EMBL/GenBank/DDBJ databases">
        <title>The genomes of Aspergillus section Nigri reveals drivers in fungal speciation.</title>
        <authorList>
            <consortium name="DOE Joint Genome Institute"/>
            <person name="Vesth T.C."/>
            <person name="Nybo J."/>
            <person name="Theobald S."/>
            <person name="Brandl J."/>
            <person name="Frisvad J.C."/>
            <person name="Nielsen K.F."/>
            <person name="Lyhne E.K."/>
            <person name="Kogle M.E."/>
            <person name="Kuo A."/>
            <person name="Riley R."/>
            <person name="Clum A."/>
            <person name="Nolan M."/>
            <person name="Lipzen A."/>
            <person name="Salamov A."/>
            <person name="Henrissat B."/>
            <person name="Wiebenga A."/>
            <person name="De vries R.P."/>
            <person name="Grigoriev I.V."/>
            <person name="Mortensen U.H."/>
            <person name="Andersen M.R."/>
            <person name="Baker S.E."/>
        </authorList>
    </citation>
    <scope>NUCLEOTIDE SEQUENCE [LARGE SCALE GENOMIC DNA]</scope>
    <source>
        <strain evidence="3 4">CBS 121593</strain>
    </source>
</reference>
<dbReference type="STRING" id="1448316.A0A395HAH9"/>
<protein>
    <recommendedName>
        <fullName evidence="5">Tat pathway signal sequence</fullName>
    </recommendedName>
</protein>
<dbReference type="Pfam" id="PF11807">
    <property type="entry name" value="UstYa"/>
    <property type="match status" value="1"/>
</dbReference>
<comment type="similarity">
    <text evidence="2">Belongs to the ustYa family.</text>
</comment>
<accession>A0A395HAH9</accession>
<evidence type="ECO:0000313" key="3">
    <source>
        <dbReference type="EMBL" id="RAL04917.1"/>
    </source>
</evidence>
<dbReference type="AlphaFoldDB" id="A0A395HAH9"/>
<keyword evidence="4" id="KW-1185">Reference proteome</keyword>
<proteinExistence type="inferred from homology"/>
<organism evidence="3 4">
    <name type="scientific">Aspergillus ibericus CBS 121593</name>
    <dbReference type="NCBI Taxonomy" id="1448316"/>
    <lineage>
        <taxon>Eukaryota</taxon>
        <taxon>Fungi</taxon>
        <taxon>Dikarya</taxon>
        <taxon>Ascomycota</taxon>
        <taxon>Pezizomycotina</taxon>
        <taxon>Eurotiomycetes</taxon>
        <taxon>Eurotiomycetidae</taxon>
        <taxon>Eurotiales</taxon>
        <taxon>Aspergillaceae</taxon>
        <taxon>Aspergillus</taxon>
        <taxon>Aspergillus subgen. Circumdati</taxon>
    </lineage>
</organism>
<dbReference type="PANTHER" id="PTHR33365">
    <property type="entry name" value="YALI0B05434P"/>
    <property type="match status" value="1"/>
</dbReference>
<evidence type="ECO:0000313" key="4">
    <source>
        <dbReference type="Proteomes" id="UP000249402"/>
    </source>
</evidence>
<dbReference type="VEuPathDB" id="FungiDB:BO80DRAFT_346282"/>
<feature type="non-terminal residue" evidence="3">
    <location>
        <position position="1"/>
    </location>
</feature>
<evidence type="ECO:0000256" key="2">
    <source>
        <dbReference type="ARBA" id="ARBA00035112"/>
    </source>
</evidence>
<dbReference type="PANTHER" id="PTHR33365:SF4">
    <property type="entry name" value="CYCLOCHLOROTINE BIOSYNTHESIS PROTEIN O"/>
    <property type="match status" value="1"/>
</dbReference>
<dbReference type="EMBL" id="KZ824422">
    <property type="protein sequence ID" value="RAL04917.1"/>
    <property type="molecule type" value="Genomic_DNA"/>
</dbReference>
<dbReference type="GO" id="GO:0043386">
    <property type="term" value="P:mycotoxin biosynthetic process"/>
    <property type="evidence" value="ECO:0007669"/>
    <property type="project" value="InterPro"/>
</dbReference>